<protein>
    <submittedName>
        <fullName evidence="1">Uncharacterized protein</fullName>
    </submittedName>
</protein>
<accession>A0A0A8Z9B5</accession>
<name>A0A0A8Z9B5_ARUDO</name>
<sequence length="24" mass="2876">MPPSALDRLGKFNHFWFLSPWTLD</sequence>
<proteinExistence type="predicted"/>
<reference evidence="1" key="1">
    <citation type="submission" date="2014-09" db="EMBL/GenBank/DDBJ databases">
        <authorList>
            <person name="Magalhaes I.L.F."/>
            <person name="Oliveira U."/>
            <person name="Santos F.R."/>
            <person name="Vidigal T.H.D.A."/>
            <person name="Brescovit A.D."/>
            <person name="Santos A.J."/>
        </authorList>
    </citation>
    <scope>NUCLEOTIDE SEQUENCE</scope>
    <source>
        <tissue evidence="1">Shoot tissue taken approximately 20 cm above the soil surface</tissue>
    </source>
</reference>
<reference evidence="1" key="2">
    <citation type="journal article" date="2015" name="Data Brief">
        <title>Shoot transcriptome of the giant reed, Arundo donax.</title>
        <authorList>
            <person name="Barrero R.A."/>
            <person name="Guerrero F.D."/>
            <person name="Moolhuijzen P."/>
            <person name="Goolsby J.A."/>
            <person name="Tidwell J."/>
            <person name="Bellgard S.E."/>
            <person name="Bellgard M.I."/>
        </authorList>
    </citation>
    <scope>NUCLEOTIDE SEQUENCE</scope>
    <source>
        <tissue evidence="1">Shoot tissue taken approximately 20 cm above the soil surface</tissue>
    </source>
</reference>
<organism evidence="1">
    <name type="scientific">Arundo donax</name>
    <name type="common">Giant reed</name>
    <name type="synonym">Donax arundinaceus</name>
    <dbReference type="NCBI Taxonomy" id="35708"/>
    <lineage>
        <taxon>Eukaryota</taxon>
        <taxon>Viridiplantae</taxon>
        <taxon>Streptophyta</taxon>
        <taxon>Embryophyta</taxon>
        <taxon>Tracheophyta</taxon>
        <taxon>Spermatophyta</taxon>
        <taxon>Magnoliopsida</taxon>
        <taxon>Liliopsida</taxon>
        <taxon>Poales</taxon>
        <taxon>Poaceae</taxon>
        <taxon>PACMAD clade</taxon>
        <taxon>Arundinoideae</taxon>
        <taxon>Arundineae</taxon>
        <taxon>Arundo</taxon>
    </lineage>
</organism>
<dbReference type="EMBL" id="GBRH01266443">
    <property type="protein sequence ID" value="JAD31452.1"/>
    <property type="molecule type" value="Transcribed_RNA"/>
</dbReference>
<dbReference type="AlphaFoldDB" id="A0A0A8Z9B5"/>
<evidence type="ECO:0000313" key="1">
    <source>
        <dbReference type="EMBL" id="JAD31452.1"/>
    </source>
</evidence>